<feature type="compositionally biased region" description="Basic residues" evidence="1">
    <location>
        <begin position="90"/>
        <end position="101"/>
    </location>
</feature>
<dbReference type="InterPro" id="IPR052931">
    <property type="entry name" value="Prophage_regulatory_activator"/>
</dbReference>
<dbReference type="PANTHER" id="PTHR36154:SF1">
    <property type="entry name" value="DNA-BINDING TRANSCRIPTIONAL ACTIVATOR ALPA"/>
    <property type="match status" value="1"/>
</dbReference>
<protein>
    <submittedName>
        <fullName evidence="2">AlpA family transcriptional regulator</fullName>
    </submittedName>
</protein>
<dbReference type="AlphaFoldDB" id="A0A562RLH5"/>
<accession>A0A562RLH5</accession>
<dbReference type="Proteomes" id="UP000318431">
    <property type="component" value="Unassembled WGS sequence"/>
</dbReference>
<comment type="caution">
    <text evidence="2">The sequence shown here is derived from an EMBL/GenBank/DDBJ whole genome shotgun (WGS) entry which is preliminary data.</text>
</comment>
<reference evidence="2 3" key="1">
    <citation type="journal article" date="2015" name="Stand. Genomic Sci.">
        <title>Genomic Encyclopedia of Bacterial and Archaeal Type Strains, Phase III: the genomes of soil and plant-associated and newly described type strains.</title>
        <authorList>
            <person name="Whitman W.B."/>
            <person name="Woyke T."/>
            <person name="Klenk H.P."/>
            <person name="Zhou Y."/>
            <person name="Lilburn T.G."/>
            <person name="Beck B.J."/>
            <person name="De Vos P."/>
            <person name="Vandamme P."/>
            <person name="Eisen J.A."/>
            <person name="Garrity G."/>
            <person name="Hugenholtz P."/>
            <person name="Kyrpides N.C."/>
        </authorList>
    </citation>
    <scope>NUCLEOTIDE SEQUENCE [LARGE SCALE GENOMIC DNA]</scope>
    <source>
        <strain evidence="2 3">CGMCC 1.10822</strain>
    </source>
</reference>
<sequence>MSTTQERRTIPRTTELSLVKLPAVMAICGMSRSSVYLAIKQGDFPAPIAVGGRARAWIRHEVENWIGTRVRATRVTRTGPVTSTSAQPPAKRKRSGPTRMP</sequence>
<dbReference type="PANTHER" id="PTHR36154">
    <property type="entry name" value="DNA-BINDING TRANSCRIPTIONAL ACTIVATOR ALPA"/>
    <property type="match status" value="1"/>
</dbReference>
<dbReference type="InterPro" id="IPR010260">
    <property type="entry name" value="AlpA"/>
</dbReference>
<evidence type="ECO:0000313" key="3">
    <source>
        <dbReference type="Proteomes" id="UP000318431"/>
    </source>
</evidence>
<name>A0A562RLH5_9BURK</name>
<dbReference type="Gene3D" id="1.10.238.160">
    <property type="match status" value="1"/>
</dbReference>
<dbReference type="EMBL" id="VLLB01000001">
    <property type="protein sequence ID" value="TWI69306.1"/>
    <property type="molecule type" value="Genomic_DNA"/>
</dbReference>
<dbReference type="RefSeq" id="WP_145647072.1">
    <property type="nucleotide sequence ID" value="NZ_VLLB01000001.1"/>
</dbReference>
<dbReference type="Pfam" id="PF05930">
    <property type="entry name" value="Phage_AlpA"/>
    <property type="match status" value="1"/>
</dbReference>
<organism evidence="2 3">
    <name type="scientific">Pseudoduganella lurida</name>
    <dbReference type="NCBI Taxonomy" id="1036180"/>
    <lineage>
        <taxon>Bacteria</taxon>
        <taxon>Pseudomonadati</taxon>
        <taxon>Pseudomonadota</taxon>
        <taxon>Betaproteobacteria</taxon>
        <taxon>Burkholderiales</taxon>
        <taxon>Oxalobacteraceae</taxon>
        <taxon>Telluria group</taxon>
        <taxon>Pseudoduganella</taxon>
    </lineage>
</organism>
<dbReference type="OrthoDB" id="8779547at2"/>
<gene>
    <name evidence="2" type="ORF">IP91_00373</name>
</gene>
<feature type="region of interest" description="Disordered" evidence="1">
    <location>
        <begin position="73"/>
        <end position="101"/>
    </location>
</feature>
<keyword evidence="3" id="KW-1185">Reference proteome</keyword>
<proteinExistence type="predicted"/>
<evidence type="ECO:0000256" key="1">
    <source>
        <dbReference type="SAM" id="MobiDB-lite"/>
    </source>
</evidence>
<evidence type="ECO:0000313" key="2">
    <source>
        <dbReference type="EMBL" id="TWI69306.1"/>
    </source>
</evidence>